<accession>A0AC34GB25</accession>
<evidence type="ECO:0000313" key="1">
    <source>
        <dbReference type="Proteomes" id="UP000887579"/>
    </source>
</evidence>
<evidence type="ECO:0000313" key="2">
    <source>
        <dbReference type="WBParaSite" id="ES5_v2.g26754.t1"/>
    </source>
</evidence>
<dbReference type="Proteomes" id="UP000887579">
    <property type="component" value="Unplaced"/>
</dbReference>
<protein>
    <submittedName>
        <fullName evidence="2">Uncharacterized protein</fullName>
    </submittedName>
</protein>
<sequence>MGYVRDNKSGTLDTVMASPARNETVQGATCYDSRLSSIINTGLQNYSHDMGQLAKYILDQIVRARYSGSWFVHAEMINGQRQGVQWQSVTNGDLFAPTSRHGCYYHDTATYLIVLRY</sequence>
<proteinExistence type="predicted"/>
<dbReference type="WBParaSite" id="ES5_v2.g26754.t1">
    <property type="protein sequence ID" value="ES5_v2.g26754.t1"/>
    <property type="gene ID" value="ES5_v2.g26754"/>
</dbReference>
<organism evidence="1 2">
    <name type="scientific">Panagrolaimus sp. ES5</name>
    <dbReference type="NCBI Taxonomy" id="591445"/>
    <lineage>
        <taxon>Eukaryota</taxon>
        <taxon>Metazoa</taxon>
        <taxon>Ecdysozoa</taxon>
        <taxon>Nematoda</taxon>
        <taxon>Chromadorea</taxon>
        <taxon>Rhabditida</taxon>
        <taxon>Tylenchina</taxon>
        <taxon>Panagrolaimomorpha</taxon>
        <taxon>Panagrolaimoidea</taxon>
        <taxon>Panagrolaimidae</taxon>
        <taxon>Panagrolaimus</taxon>
    </lineage>
</organism>
<reference evidence="2" key="1">
    <citation type="submission" date="2022-11" db="UniProtKB">
        <authorList>
            <consortium name="WormBaseParasite"/>
        </authorList>
    </citation>
    <scope>IDENTIFICATION</scope>
</reference>
<name>A0AC34GB25_9BILA</name>